<dbReference type="EMBL" id="JAVHUY010000027">
    <property type="protein sequence ID" value="MDQ7908013.1"/>
    <property type="molecule type" value="Genomic_DNA"/>
</dbReference>
<organism evidence="2 5">
    <name type="scientific">Phytohabitans maris</name>
    <dbReference type="NCBI Taxonomy" id="3071409"/>
    <lineage>
        <taxon>Bacteria</taxon>
        <taxon>Bacillati</taxon>
        <taxon>Actinomycetota</taxon>
        <taxon>Actinomycetes</taxon>
        <taxon>Micromonosporales</taxon>
        <taxon>Micromonosporaceae</taxon>
    </lineage>
</organism>
<evidence type="ECO:0000313" key="4">
    <source>
        <dbReference type="EMBL" id="MDQ7911497.1"/>
    </source>
</evidence>
<keyword evidence="5" id="KW-1185">Reference proteome</keyword>
<evidence type="ECO:0000313" key="2">
    <source>
        <dbReference type="EMBL" id="MDQ7908013.1"/>
    </source>
</evidence>
<protein>
    <submittedName>
        <fullName evidence="2">Transposase</fullName>
    </submittedName>
</protein>
<reference evidence="2 5" key="1">
    <citation type="submission" date="2023-08" db="EMBL/GenBank/DDBJ databases">
        <title>Phytohabitans sansha sp. nov., isolated from marine sediment.</title>
        <authorList>
            <person name="Zhao Y."/>
            <person name="Yi K."/>
        </authorList>
    </citation>
    <scope>NUCLEOTIDE SEQUENCE [LARGE SCALE GENOMIC DNA]</scope>
    <source>
        <strain evidence="2 5">ZYX-F-186</strain>
    </source>
</reference>
<evidence type="ECO:0000313" key="3">
    <source>
        <dbReference type="EMBL" id="MDQ7911456.1"/>
    </source>
</evidence>
<proteinExistence type="predicted"/>
<dbReference type="EMBL" id="JAVHUY010000095">
    <property type="protein sequence ID" value="MDQ7911497.1"/>
    <property type="molecule type" value="Genomic_DNA"/>
</dbReference>
<evidence type="ECO:0000313" key="1">
    <source>
        <dbReference type="EMBL" id="MDQ7907108.1"/>
    </source>
</evidence>
<accession>A0ABU0ZLT2</accession>
<gene>
    <name evidence="1" type="ORF">RB614_21580</name>
    <name evidence="2" type="ORF">RB614_26150</name>
    <name evidence="3" type="ORF">RB614_43925</name>
    <name evidence="4" type="ORF">RB614_44140</name>
</gene>
<feature type="non-terminal residue" evidence="2">
    <location>
        <position position="58"/>
    </location>
</feature>
<name>A0ABU0ZLT2_9ACTN</name>
<sequence length="58" mass="6275">MVSVHDRRPGDAVGDLSWFRQELLGCMSRRADALFELCDAVLCADGPVRSLVGLSLVA</sequence>
<dbReference type="EMBL" id="JAVHUY010000088">
    <property type="protein sequence ID" value="MDQ7911456.1"/>
    <property type="molecule type" value="Genomic_DNA"/>
</dbReference>
<dbReference type="Proteomes" id="UP001230908">
    <property type="component" value="Unassembled WGS sequence"/>
</dbReference>
<dbReference type="EMBL" id="JAVHUY010000019">
    <property type="protein sequence ID" value="MDQ7907108.1"/>
    <property type="molecule type" value="Genomic_DNA"/>
</dbReference>
<evidence type="ECO:0000313" key="5">
    <source>
        <dbReference type="Proteomes" id="UP001230908"/>
    </source>
</evidence>
<comment type="caution">
    <text evidence="2">The sequence shown here is derived from an EMBL/GenBank/DDBJ whole genome shotgun (WGS) entry which is preliminary data.</text>
</comment>